<dbReference type="AlphaFoldDB" id="A0A917KQL0"/>
<protein>
    <submittedName>
        <fullName evidence="1">Uncharacterized protein</fullName>
    </submittedName>
</protein>
<dbReference type="RefSeq" id="WP_188969045.1">
    <property type="nucleotide sequence ID" value="NZ_BMKW01000008.1"/>
</dbReference>
<proteinExistence type="predicted"/>
<accession>A0A917KQL0</accession>
<evidence type="ECO:0000313" key="1">
    <source>
        <dbReference type="EMBL" id="GGJ25228.1"/>
    </source>
</evidence>
<reference evidence="1" key="1">
    <citation type="journal article" date="2014" name="Int. J. Syst. Evol. Microbiol.">
        <title>Complete genome sequence of Corynebacterium casei LMG S-19264T (=DSM 44701T), isolated from a smear-ripened cheese.</title>
        <authorList>
            <consortium name="US DOE Joint Genome Institute (JGI-PGF)"/>
            <person name="Walter F."/>
            <person name="Albersmeier A."/>
            <person name="Kalinowski J."/>
            <person name="Ruckert C."/>
        </authorList>
    </citation>
    <scope>NUCLEOTIDE SEQUENCE</scope>
    <source>
        <strain evidence="1">CGMCC 1.3617</strain>
    </source>
</reference>
<gene>
    <name evidence="1" type="ORF">GCM10011320_35750</name>
</gene>
<reference evidence="1" key="2">
    <citation type="submission" date="2020-09" db="EMBL/GenBank/DDBJ databases">
        <authorList>
            <person name="Sun Q."/>
            <person name="Zhou Y."/>
        </authorList>
    </citation>
    <scope>NUCLEOTIDE SEQUENCE</scope>
    <source>
        <strain evidence="1">CGMCC 1.3617</strain>
    </source>
</reference>
<dbReference type="Pfam" id="PF18928">
    <property type="entry name" value="DUF5677"/>
    <property type="match status" value="1"/>
</dbReference>
<name>A0A917KQL0_9PROT</name>
<keyword evidence="2" id="KW-1185">Reference proteome</keyword>
<dbReference type="EMBL" id="BMKW01000008">
    <property type="protein sequence ID" value="GGJ25228.1"/>
    <property type="molecule type" value="Genomic_DNA"/>
</dbReference>
<comment type="caution">
    <text evidence="1">The sequence shown here is derived from an EMBL/GenBank/DDBJ whole genome shotgun (WGS) entry which is preliminary data.</text>
</comment>
<evidence type="ECO:0000313" key="2">
    <source>
        <dbReference type="Proteomes" id="UP000661507"/>
    </source>
</evidence>
<dbReference type="InterPro" id="IPR043733">
    <property type="entry name" value="DUF5677"/>
</dbReference>
<organism evidence="1 2">
    <name type="scientific">Neoroseomonas lacus</name>
    <dbReference type="NCBI Taxonomy" id="287609"/>
    <lineage>
        <taxon>Bacteria</taxon>
        <taxon>Pseudomonadati</taxon>
        <taxon>Pseudomonadota</taxon>
        <taxon>Alphaproteobacteria</taxon>
        <taxon>Acetobacterales</taxon>
        <taxon>Acetobacteraceae</taxon>
        <taxon>Neoroseomonas</taxon>
    </lineage>
</organism>
<dbReference type="Proteomes" id="UP000661507">
    <property type="component" value="Unassembled WGS sequence"/>
</dbReference>
<sequence>MPSDPHPPPVDPAEVERLRAYLSLLPEAHAACVGMMEAIGGTDLNAFPVPKQAAFGLIARSIGNLEAIDLLLKTEQIVEARTITRCLVENLFMVGSIHARPDMTMSVLENDFAKSRIVRAGILLERGADVLDPDQLDRLQAFAADLKQQKPKNAYIRQKALADDTYAAASLAIYSQLSDDSAHATLASLGRHIRLQQSGTRELVQFPEPSVAEACHTAATATNMTIGLLLGVRDIFGGALGEPHIARLEAAFRAAKERWPPRPGTLDPT</sequence>